<gene>
    <name evidence="2" type="ORF">UFOVP1247_295</name>
    <name evidence="1" type="ORF">UFOVP970_335</name>
</gene>
<name>A0A6J5PYP3_9CAUD</name>
<dbReference type="EMBL" id="LR797195">
    <property type="protein sequence ID" value="CAB4193924.1"/>
    <property type="molecule type" value="Genomic_DNA"/>
</dbReference>
<accession>A0A6J5PYP3</accession>
<protein>
    <submittedName>
        <fullName evidence="1">Uncharacterized protein</fullName>
    </submittedName>
</protein>
<evidence type="ECO:0000313" key="2">
    <source>
        <dbReference type="EMBL" id="CAB4193924.1"/>
    </source>
</evidence>
<dbReference type="EMBL" id="LR796916">
    <property type="protein sequence ID" value="CAB4175717.1"/>
    <property type="molecule type" value="Genomic_DNA"/>
</dbReference>
<proteinExistence type="predicted"/>
<sequence>MVKTTVKLLIDPQKNSLTFSKNFRIFSTSDPVSGIIEFTDFVEDLMYIVPNTLDLNNLSRKFRYSRNKLDWSLWYDVEPLDLGDAASIFLDAHDEFYFEVKYEYDDGTSDEMSTPIEINEIKLRFRQSAPIANTYTPQVTCSDETCTSIIQNRDPSFRPYNVDSAIGMFQELSFFTNQLYGHQVVYFRTLPESDSGDYVFKEWTLYKNTDRKCIKVMVKDNVFPDNVPKFTEFGIDFQLPFEIEVDHRYFQSIFGVNSEPRKRDFLYFPLLNRMFEIQGSYLHRGFMMAPTFWKIQLKKYNPNIDMLLTDDTRTFLDNVITNADQLFGEEVKKDIKDGTMPAQYAKITTTFDASRKSLHPELIQRPLKYTFNFAPLIENYYDLGGVPTVDLTVNLTSDIIPLSTSQQVSNLPSLDKVPAPLDEVILAYQGSELYLTWKNGGLVTNDKNINGASIRYCRVRGPFDTIENHIGTSESGRFIRIEAYRDISFRDQRNILVNSAGPVDTASFRVRDTAVVYNAVPQFNITTVKNLSFTCLFNVPGTADSLNFIDGYDDETSTGIRISATFSKYSSSLPEGDLTITTLINAQVKTYTLANFVSDSWHALVVSVSNEFLQFATYVYKINEDPSDIINHNDFVNKLAVTSSFTQETFDLTQNYTLPNSKLLITNIRVFNTMLREEEHDFILSQQFLKDESMLILIDNCRPQSNLPYIAKNR</sequence>
<organism evidence="1">
    <name type="scientific">uncultured Caudovirales phage</name>
    <dbReference type="NCBI Taxonomy" id="2100421"/>
    <lineage>
        <taxon>Viruses</taxon>
        <taxon>Duplodnaviria</taxon>
        <taxon>Heunggongvirae</taxon>
        <taxon>Uroviricota</taxon>
        <taxon>Caudoviricetes</taxon>
        <taxon>Peduoviridae</taxon>
        <taxon>Maltschvirus</taxon>
        <taxon>Maltschvirus maltsch</taxon>
    </lineage>
</organism>
<reference evidence="1" key="1">
    <citation type="submission" date="2020-05" db="EMBL/GenBank/DDBJ databases">
        <authorList>
            <person name="Chiriac C."/>
            <person name="Salcher M."/>
            <person name="Ghai R."/>
            <person name="Kavagutti S V."/>
        </authorList>
    </citation>
    <scope>NUCLEOTIDE SEQUENCE</scope>
</reference>
<evidence type="ECO:0000313" key="1">
    <source>
        <dbReference type="EMBL" id="CAB4175717.1"/>
    </source>
</evidence>